<keyword evidence="6 8" id="KW-0460">Magnesium</keyword>
<dbReference type="AlphaFoldDB" id="A0A1G8TX24"/>
<comment type="similarity">
    <text evidence="7 8">Belongs to the PINc/VapC protein family.</text>
</comment>
<sequence length="144" mass="14987">MTSYLFDTSVLSATAPGKPPLPPNAAAWLLQQTGNLFVPAFALHELRRGIAKLDRSGATAKAQTLMAWLLGIMTDYSAEILPIDAAVALEAGLMEDAATAAGSHPGLADILIAATAKANSLTLLTGNLRHFQPLGVPCLDPLTL</sequence>
<keyword evidence="5 8" id="KW-0378">Hydrolase</keyword>
<accession>A0A1G8TX24</accession>
<keyword evidence="3 8" id="KW-0540">Nuclease</keyword>
<reference evidence="11" key="1">
    <citation type="submission" date="2016-10" db="EMBL/GenBank/DDBJ databases">
        <authorList>
            <person name="Varghese N."/>
            <person name="Submissions S."/>
        </authorList>
    </citation>
    <scope>NUCLEOTIDE SEQUENCE [LARGE SCALE GENOMIC DNA]</scope>
    <source>
        <strain evidence="11">CGMCC 1.11022</strain>
    </source>
</reference>
<dbReference type="EC" id="3.1.-.-" evidence="8"/>
<proteinExistence type="inferred from homology"/>
<keyword evidence="2 8" id="KW-1277">Toxin-antitoxin system</keyword>
<evidence type="ECO:0000256" key="4">
    <source>
        <dbReference type="ARBA" id="ARBA00022723"/>
    </source>
</evidence>
<gene>
    <name evidence="8" type="primary">vapC</name>
    <name evidence="10" type="ORF">SAMN05428953_106188</name>
</gene>
<evidence type="ECO:0000313" key="11">
    <source>
        <dbReference type="Proteomes" id="UP000198894"/>
    </source>
</evidence>
<feature type="binding site" evidence="8">
    <location>
        <position position="7"/>
    </location>
    <ligand>
        <name>Mg(2+)</name>
        <dbReference type="ChEBI" id="CHEBI:18420"/>
    </ligand>
</feature>
<dbReference type="GO" id="GO:0000287">
    <property type="term" value="F:magnesium ion binding"/>
    <property type="evidence" value="ECO:0007669"/>
    <property type="project" value="UniProtKB-UniRule"/>
</dbReference>
<evidence type="ECO:0000256" key="5">
    <source>
        <dbReference type="ARBA" id="ARBA00022801"/>
    </source>
</evidence>
<dbReference type="GO" id="GO:0090729">
    <property type="term" value="F:toxin activity"/>
    <property type="evidence" value="ECO:0007669"/>
    <property type="project" value="UniProtKB-KW"/>
</dbReference>
<evidence type="ECO:0000313" key="10">
    <source>
        <dbReference type="EMBL" id="SDJ45270.1"/>
    </source>
</evidence>
<feature type="domain" description="PIN" evidence="9">
    <location>
        <begin position="4"/>
        <end position="129"/>
    </location>
</feature>
<evidence type="ECO:0000259" key="9">
    <source>
        <dbReference type="Pfam" id="PF01850"/>
    </source>
</evidence>
<protein>
    <recommendedName>
        <fullName evidence="8">Ribonuclease VapC</fullName>
        <shortName evidence="8">RNase VapC</shortName>
        <ecNumber evidence="8">3.1.-.-</ecNumber>
    </recommendedName>
    <alternativeName>
        <fullName evidence="8">Toxin VapC</fullName>
    </alternativeName>
</protein>
<dbReference type="SUPFAM" id="SSF88723">
    <property type="entry name" value="PIN domain-like"/>
    <property type="match status" value="1"/>
</dbReference>
<dbReference type="InterPro" id="IPR002716">
    <property type="entry name" value="PIN_dom"/>
</dbReference>
<dbReference type="InterPro" id="IPR022907">
    <property type="entry name" value="VapC_family"/>
</dbReference>
<comment type="cofactor">
    <cofactor evidence="1 8">
        <name>Mg(2+)</name>
        <dbReference type="ChEBI" id="CHEBI:18420"/>
    </cofactor>
</comment>
<keyword evidence="4 8" id="KW-0479">Metal-binding</keyword>
<dbReference type="GO" id="GO:0016787">
    <property type="term" value="F:hydrolase activity"/>
    <property type="evidence" value="ECO:0007669"/>
    <property type="project" value="UniProtKB-KW"/>
</dbReference>
<comment type="function">
    <text evidence="8">Toxic component of a toxin-antitoxin (TA) system. An RNase.</text>
</comment>
<evidence type="ECO:0000256" key="2">
    <source>
        <dbReference type="ARBA" id="ARBA00022649"/>
    </source>
</evidence>
<dbReference type="PANTHER" id="PTHR33653:SF1">
    <property type="entry name" value="RIBONUCLEASE VAPC2"/>
    <property type="match status" value="1"/>
</dbReference>
<dbReference type="InterPro" id="IPR050556">
    <property type="entry name" value="Type_II_TA_system_RNase"/>
</dbReference>
<dbReference type="Proteomes" id="UP000198894">
    <property type="component" value="Unassembled WGS sequence"/>
</dbReference>
<dbReference type="CDD" id="cd18746">
    <property type="entry name" value="PIN_VapC4-5_FitB-like"/>
    <property type="match status" value="1"/>
</dbReference>
<evidence type="ECO:0000256" key="3">
    <source>
        <dbReference type="ARBA" id="ARBA00022722"/>
    </source>
</evidence>
<dbReference type="Pfam" id="PF01850">
    <property type="entry name" value="PIN"/>
    <property type="match status" value="1"/>
</dbReference>
<dbReference type="GO" id="GO:0004540">
    <property type="term" value="F:RNA nuclease activity"/>
    <property type="evidence" value="ECO:0007669"/>
    <property type="project" value="InterPro"/>
</dbReference>
<name>A0A1G8TX24_9HYPH</name>
<organism evidence="10 11">
    <name type="scientific">Mesorhizobium muleiense</name>
    <dbReference type="NCBI Taxonomy" id="1004279"/>
    <lineage>
        <taxon>Bacteria</taxon>
        <taxon>Pseudomonadati</taxon>
        <taxon>Pseudomonadota</taxon>
        <taxon>Alphaproteobacteria</taxon>
        <taxon>Hyphomicrobiales</taxon>
        <taxon>Phyllobacteriaceae</taxon>
        <taxon>Mesorhizobium</taxon>
    </lineage>
</organism>
<dbReference type="RefSeq" id="WP_091593817.1">
    <property type="nucleotide sequence ID" value="NZ_FNEE01000006.1"/>
</dbReference>
<dbReference type="EMBL" id="FNEE01000006">
    <property type="protein sequence ID" value="SDJ45270.1"/>
    <property type="molecule type" value="Genomic_DNA"/>
</dbReference>
<feature type="binding site" evidence="8">
    <location>
        <position position="109"/>
    </location>
    <ligand>
        <name>Mg(2+)</name>
        <dbReference type="ChEBI" id="CHEBI:18420"/>
    </ligand>
</feature>
<dbReference type="HAMAP" id="MF_00265">
    <property type="entry name" value="VapC_Nob1"/>
    <property type="match status" value="1"/>
</dbReference>
<evidence type="ECO:0000256" key="7">
    <source>
        <dbReference type="ARBA" id="ARBA00038093"/>
    </source>
</evidence>
<dbReference type="InterPro" id="IPR029060">
    <property type="entry name" value="PIN-like_dom_sf"/>
</dbReference>
<dbReference type="PANTHER" id="PTHR33653">
    <property type="entry name" value="RIBONUCLEASE VAPC2"/>
    <property type="match status" value="1"/>
</dbReference>
<keyword evidence="8" id="KW-0800">Toxin</keyword>
<evidence type="ECO:0000256" key="6">
    <source>
        <dbReference type="ARBA" id="ARBA00022842"/>
    </source>
</evidence>
<dbReference type="Gene3D" id="3.40.50.1010">
    <property type="entry name" value="5'-nuclease"/>
    <property type="match status" value="1"/>
</dbReference>
<evidence type="ECO:0000256" key="1">
    <source>
        <dbReference type="ARBA" id="ARBA00001946"/>
    </source>
</evidence>
<keyword evidence="11" id="KW-1185">Reference proteome</keyword>
<evidence type="ECO:0000256" key="8">
    <source>
        <dbReference type="HAMAP-Rule" id="MF_00265"/>
    </source>
</evidence>